<proteinExistence type="predicted"/>
<dbReference type="EMBL" id="KV441549">
    <property type="protein sequence ID" value="OAG10748.1"/>
    <property type="molecule type" value="Genomic_DNA"/>
</dbReference>
<dbReference type="AlphaFoldDB" id="A0A177CUQ4"/>
<dbReference type="SUPFAM" id="SSF102705">
    <property type="entry name" value="NIF3 (NGG1p interacting factor 3)-like"/>
    <property type="match status" value="1"/>
</dbReference>
<dbReference type="InParanoid" id="A0A177CUQ4"/>
<dbReference type="RefSeq" id="XP_018041113.1">
    <property type="nucleotide sequence ID" value="XM_018177785.1"/>
</dbReference>
<reference evidence="1 2" key="1">
    <citation type="submission" date="2016-05" db="EMBL/GenBank/DDBJ databases">
        <title>Comparative analysis of secretome profiles of manganese(II)-oxidizing ascomycete fungi.</title>
        <authorList>
            <consortium name="DOE Joint Genome Institute"/>
            <person name="Zeiner C.A."/>
            <person name="Purvine S.O."/>
            <person name="Zink E.M."/>
            <person name="Wu S."/>
            <person name="Pasa-Tolic L."/>
            <person name="Chaput D.L."/>
            <person name="Haridas S."/>
            <person name="Grigoriev I.V."/>
            <person name="Santelli C.M."/>
            <person name="Hansel C.M."/>
        </authorList>
    </citation>
    <scope>NUCLEOTIDE SEQUENCE [LARGE SCALE GENOMIC DNA]</scope>
    <source>
        <strain evidence="1 2">AP3s5-JAC2a</strain>
    </source>
</reference>
<evidence type="ECO:0008006" key="3">
    <source>
        <dbReference type="Google" id="ProtNLM"/>
    </source>
</evidence>
<dbReference type="Gene3D" id="3.40.1390.30">
    <property type="entry name" value="NIF3 (NGG1p interacting factor 3)-like"/>
    <property type="match status" value="1"/>
</dbReference>
<evidence type="ECO:0000313" key="2">
    <source>
        <dbReference type="Proteomes" id="UP000077069"/>
    </source>
</evidence>
<sequence>MIVADMQPRPTHAAITAFISSLLPPKPTDVNLLYHVPRHPRYTPDTARVDQIVLSVTPTPGVYDLIGYAPPSGHRPRGETVPRLPRTLCFLHRPFALDRRRVRRDTLVLASHTSFDEHLTVGWNVALAGLLGVDAGTSECVQGYKEDPERKMGIVGTTATTAVALEGVLREQFGAFEARLGQGGDEQVRVVAIMNAFNPGEVGRVLELAERRGWIASKEHGGGKQVLYLTGQPRESGVAAAKEYGLRVVCVGHRAAEDWGIRYMSRRLREDFPGVDVKEVYEEEEPTLKEVRRGERSRE</sequence>
<name>A0A177CUQ4_9PLEO</name>
<dbReference type="InterPro" id="IPR036069">
    <property type="entry name" value="DUF34/NIF3_sf"/>
</dbReference>
<keyword evidence="2" id="KW-1185">Reference proteome</keyword>
<accession>A0A177CUQ4</accession>
<gene>
    <name evidence="1" type="ORF">CC84DRAFT_1161609</name>
</gene>
<protein>
    <recommendedName>
        <fullName evidence="3">NGG1p interacting factor 3</fullName>
    </recommendedName>
</protein>
<dbReference type="Proteomes" id="UP000077069">
    <property type="component" value="Unassembled WGS sequence"/>
</dbReference>
<organism evidence="1 2">
    <name type="scientific">Paraphaeosphaeria sporulosa</name>
    <dbReference type="NCBI Taxonomy" id="1460663"/>
    <lineage>
        <taxon>Eukaryota</taxon>
        <taxon>Fungi</taxon>
        <taxon>Dikarya</taxon>
        <taxon>Ascomycota</taxon>
        <taxon>Pezizomycotina</taxon>
        <taxon>Dothideomycetes</taxon>
        <taxon>Pleosporomycetidae</taxon>
        <taxon>Pleosporales</taxon>
        <taxon>Massarineae</taxon>
        <taxon>Didymosphaeriaceae</taxon>
        <taxon>Paraphaeosphaeria</taxon>
    </lineage>
</organism>
<evidence type="ECO:0000313" key="1">
    <source>
        <dbReference type="EMBL" id="OAG10748.1"/>
    </source>
</evidence>
<dbReference type="GeneID" id="28761271"/>
<dbReference type="OrthoDB" id="2592744at2759"/>